<dbReference type="PANTHER" id="PTHR12480">
    <property type="entry name" value="ARGININE DEMETHYLASE AND LYSYL-HYDROXYLASE JMJD"/>
    <property type="match status" value="1"/>
</dbReference>
<dbReference type="AlphaFoldDB" id="R7QGJ0"/>
<dbReference type="InterPro" id="IPR050910">
    <property type="entry name" value="JMJD6_ArgDemeth/LysHydrox"/>
</dbReference>
<dbReference type="PANTHER" id="PTHR12480:SF21">
    <property type="entry name" value="JMJC DOMAIN-CONTAINING PROTEIN 8"/>
    <property type="match status" value="1"/>
</dbReference>
<dbReference type="PhylomeDB" id="R7QGJ0"/>
<dbReference type="InterPro" id="IPR041667">
    <property type="entry name" value="Cupin_8"/>
</dbReference>
<feature type="domain" description="JmjC" evidence="6">
    <location>
        <begin position="243"/>
        <end position="404"/>
    </location>
</feature>
<dbReference type="OrthoDB" id="424465at2759"/>
<dbReference type="Proteomes" id="UP000012073">
    <property type="component" value="Unassembled WGS sequence"/>
</dbReference>
<dbReference type="GeneID" id="17324725"/>
<name>R7QGJ0_CHOCR</name>
<dbReference type="OMA" id="APSHSHW"/>
<dbReference type="SUPFAM" id="SSF51197">
    <property type="entry name" value="Clavaminate synthase-like"/>
    <property type="match status" value="1"/>
</dbReference>
<keyword evidence="5" id="KW-0539">Nucleus</keyword>
<organism evidence="7 8">
    <name type="scientific">Chondrus crispus</name>
    <name type="common">Carrageen Irish moss</name>
    <name type="synonym">Polymorpha crispa</name>
    <dbReference type="NCBI Taxonomy" id="2769"/>
    <lineage>
        <taxon>Eukaryota</taxon>
        <taxon>Rhodophyta</taxon>
        <taxon>Florideophyceae</taxon>
        <taxon>Rhodymeniophycidae</taxon>
        <taxon>Gigartinales</taxon>
        <taxon>Gigartinaceae</taxon>
        <taxon>Chondrus</taxon>
    </lineage>
</organism>
<dbReference type="STRING" id="2769.R7QGJ0"/>
<dbReference type="GO" id="GO:0005634">
    <property type="term" value="C:nucleus"/>
    <property type="evidence" value="ECO:0007669"/>
    <property type="project" value="UniProtKB-SubCell"/>
</dbReference>
<keyword evidence="4" id="KW-0408">Iron</keyword>
<evidence type="ECO:0000256" key="2">
    <source>
        <dbReference type="ARBA" id="ARBA00022723"/>
    </source>
</evidence>
<comment type="subcellular location">
    <subcellularLocation>
        <location evidence="1">Nucleus</location>
    </subcellularLocation>
</comment>
<dbReference type="KEGG" id="ccp:CHC_T00005164001"/>
<dbReference type="GO" id="GO:0046872">
    <property type="term" value="F:metal ion binding"/>
    <property type="evidence" value="ECO:0007669"/>
    <property type="project" value="UniProtKB-KW"/>
</dbReference>
<protein>
    <recommendedName>
        <fullName evidence="6">JmjC domain-containing protein</fullName>
    </recommendedName>
</protein>
<keyword evidence="8" id="KW-1185">Reference proteome</keyword>
<evidence type="ECO:0000256" key="1">
    <source>
        <dbReference type="ARBA" id="ARBA00004123"/>
    </source>
</evidence>
<keyword evidence="2" id="KW-0479">Metal-binding</keyword>
<dbReference type="InterPro" id="IPR003347">
    <property type="entry name" value="JmjC_dom"/>
</dbReference>
<evidence type="ECO:0000313" key="8">
    <source>
        <dbReference type="Proteomes" id="UP000012073"/>
    </source>
</evidence>
<gene>
    <name evidence="7" type="ORF">CHC_T00005164001</name>
</gene>
<evidence type="ECO:0000259" key="6">
    <source>
        <dbReference type="PROSITE" id="PS51184"/>
    </source>
</evidence>
<reference evidence="8" key="1">
    <citation type="journal article" date="2013" name="Proc. Natl. Acad. Sci. U.S.A.">
        <title>Genome structure and metabolic features in the red seaweed Chondrus crispus shed light on evolution of the Archaeplastida.</title>
        <authorList>
            <person name="Collen J."/>
            <person name="Porcel B."/>
            <person name="Carre W."/>
            <person name="Ball S.G."/>
            <person name="Chaparro C."/>
            <person name="Tonon T."/>
            <person name="Barbeyron T."/>
            <person name="Michel G."/>
            <person name="Noel B."/>
            <person name="Valentin K."/>
            <person name="Elias M."/>
            <person name="Artiguenave F."/>
            <person name="Arun A."/>
            <person name="Aury J.M."/>
            <person name="Barbosa-Neto J.F."/>
            <person name="Bothwell J.H."/>
            <person name="Bouget F.Y."/>
            <person name="Brillet L."/>
            <person name="Cabello-Hurtado F."/>
            <person name="Capella-Gutierrez S."/>
            <person name="Charrier B."/>
            <person name="Cladiere L."/>
            <person name="Cock J.M."/>
            <person name="Coelho S.M."/>
            <person name="Colleoni C."/>
            <person name="Czjzek M."/>
            <person name="Da Silva C."/>
            <person name="Delage L."/>
            <person name="Denoeud F."/>
            <person name="Deschamps P."/>
            <person name="Dittami S.M."/>
            <person name="Gabaldon T."/>
            <person name="Gachon C.M."/>
            <person name="Groisillier A."/>
            <person name="Herve C."/>
            <person name="Jabbari K."/>
            <person name="Katinka M."/>
            <person name="Kloareg B."/>
            <person name="Kowalczyk N."/>
            <person name="Labadie K."/>
            <person name="Leblanc C."/>
            <person name="Lopez P.J."/>
            <person name="McLachlan D.H."/>
            <person name="Meslet-Cladiere L."/>
            <person name="Moustafa A."/>
            <person name="Nehr Z."/>
            <person name="Nyvall Collen P."/>
            <person name="Panaud O."/>
            <person name="Partensky F."/>
            <person name="Poulain J."/>
            <person name="Rensing S.A."/>
            <person name="Rousvoal S."/>
            <person name="Samson G."/>
            <person name="Symeonidi A."/>
            <person name="Weissenbach J."/>
            <person name="Zambounis A."/>
            <person name="Wincker P."/>
            <person name="Boyen C."/>
        </authorList>
    </citation>
    <scope>NUCLEOTIDE SEQUENCE [LARGE SCALE GENOMIC DNA]</scope>
    <source>
        <strain evidence="8">cv. Stackhouse</strain>
    </source>
</reference>
<evidence type="ECO:0000256" key="5">
    <source>
        <dbReference type="ARBA" id="ARBA00023242"/>
    </source>
</evidence>
<dbReference type="GO" id="GO:0016491">
    <property type="term" value="F:oxidoreductase activity"/>
    <property type="evidence" value="ECO:0007669"/>
    <property type="project" value="UniProtKB-KW"/>
</dbReference>
<dbReference type="Gene3D" id="2.60.120.650">
    <property type="entry name" value="Cupin"/>
    <property type="match status" value="1"/>
</dbReference>
<dbReference type="RefSeq" id="XP_005717028.1">
    <property type="nucleotide sequence ID" value="XM_005716971.1"/>
</dbReference>
<dbReference type="FunFam" id="2.60.120.650:FF:000045">
    <property type="entry name" value="F-box protein At1g78280"/>
    <property type="match status" value="1"/>
</dbReference>
<keyword evidence="3" id="KW-0560">Oxidoreductase</keyword>
<evidence type="ECO:0000256" key="3">
    <source>
        <dbReference type="ARBA" id="ARBA00023002"/>
    </source>
</evidence>
<evidence type="ECO:0000256" key="4">
    <source>
        <dbReference type="ARBA" id="ARBA00023004"/>
    </source>
</evidence>
<sequence>MPGLTLVRPVGNCLTSGGSSVTTLRRRALGKLAALPDSLLVRLLDTLVSSTEPLEAAHSLCAFSAASTFANAFAADEDLWRRIVLMVYSTKQIATAFRDSWRETFLCLVSNRRRAASDPSPAERKSFVYSDVLFHKWRCQTAAIDPDWLSVDNVCRVSASSTSAVDFRRCYEEPGQPVVVTGVATGWPAFKSWTVAGLDERCGDTLLHAGGFEFTARDYFRYCEAVEGHDDQPLYVFDKHFAEKVPQLKDEYGVPEYFGEDLFKVLGEEQRPDYRWLIIGPARSGSSFHKDPNATSAWNAIIRGQKKWILFPPDRPPPGVHPSGDGGDVTAPVSISEWFLNFYDHDMLQKYGARECIVNEGEMIFVPMGWWHCVLNTTTSIAITQNYVSSANVREVAAWLRNKPSQVSGCRSRDQASFICENFPRLVVERYPELNEKLKGFILAEVKTDGAVENGSTAKRRKTSLWESLQMSPNLSVKNATKGTMKTQKASSTVSSFSFGF</sequence>
<dbReference type="Gramene" id="CDF37209">
    <property type="protein sequence ID" value="CDF37209"/>
    <property type="gene ID" value="CHC_T00005164001"/>
</dbReference>
<evidence type="ECO:0000313" key="7">
    <source>
        <dbReference type="EMBL" id="CDF37209.1"/>
    </source>
</evidence>
<proteinExistence type="predicted"/>
<dbReference type="Pfam" id="PF13621">
    <property type="entry name" value="Cupin_8"/>
    <property type="match status" value="1"/>
</dbReference>
<dbReference type="GO" id="GO:0000987">
    <property type="term" value="F:cis-regulatory region sequence-specific DNA binding"/>
    <property type="evidence" value="ECO:0007669"/>
    <property type="project" value="TreeGrafter"/>
</dbReference>
<dbReference type="EMBL" id="HG001818">
    <property type="protein sequence ID" value="CDF37209.1"/>
    <property type="molecule type" value="Genomic_DNA"/>
</dbReference>
<dbReference type="SMART" id="SM00558">
    <property type="entry name" value="JmjC"/>
    <property type="match status" value="1"/>
</dbReference>
<accession>R7QGJ0</accession>
<dbReference type="PROSITE" id="PS51184">
    <property type="entry name" value="JMJC"/>
    <property type="match status" value="1"/>
</dbReference>